<dbReference type="PANTHER" id="PTHR19876:SF2">
    <property type="entry name" value="COATOMER SUBUNIT BETA"/>
    <property type="match status" value="1"/>
</dbReference>
<dbReference type="SMART" id="SM00320">
    <property type="entry name" value="WD40"/>
    <property type="match status" value="4"/>
</dbReference>
<dbReference type="Gramene" id="GBG83608">
    <property type="protein sequence ID" value="GBG83608"/>
    <property type="gene ID" value="CBR_g37412"/>
</dbReference>
<gene>
    <name evidence="5" type="ORF">CBR_g37412</name>
</gene>
<dbReference type="PROSITE" id="PS50294">
    <property type="entry name" value="WD_REPEATS_REGION"/>
    <property type="match status" value="2"/>
</dbReference>
<evidence type="ECO:0000313" key="5">
    <source>
        <dbReference type="EMBL" id="GBG83608.1"/>
    </source>
</evidence>
<dbReference type="GO" id="GO:0006886">
    <property type="term" value="P:intracellular protein transport"/>
    <property type="evidence" value="ECO:0007669"/>
    <property type="project" value="TreeGrafter"/>
</dbReference>
<dbReference type="Pfam" id="PF00400">
    <property type="entry name" value="WD40"/>
    <property type="match status" value="3"/>
</dbReference>
<protein>
    <submittedName>
        <fullName evidence="5">Uncharacterized protein</fullName>
    </submittedName>
</protein>
<evidence type="ECO:0000256" key="2">
    <source>
        <dbReference type="ARBA" id="ARBA00022737"/>
    </source>
</evidence>
<feature type="repeat" description="WD" evidence="3">
    <location>
        <begin position="158"/>
        <end position="199"/>
    </location>
</feature>
<dbReference type="InterPro" id="IPR001680">
    <property type="entry name" value="WD40_rpt"/>
</dbReference>
<organism evidence="5 6">
    <name type="scientific">Chara braunii</name>
    <name type="common">Braun's stonewort</name>
    <dbReference type="NCBI Taxonomy" id="69332"/>
    <lineage>
        <taxon>Eukaryota</taxon>
        <taxon>Viridiplantae</taxon>
        <taxon>Streptophyta</taxon>
        <taxon>Charophyceae</taxon>
        <taxon>Charales</taxon>
        <taxon>Characeae</taxon>
        <taxon>Chara</taxon>
    </lineage>
</organism>
<dbReference type="GO" id="GO:0030126">
    <property type="term" value="C:COPI vesicle coat"/>
    <property type="evidence" value="ECO:0007669"/>
    <property type="project" value="TreeGrafter"/>
</dbReference>
<keyword evidence="1 3" id="KW-0853">WD repeat</keyword>
<dbReference type="InterPro" id="IPR050844">
    <property type="entry name" value="Coatomer_complex_subunit"/>
</dbReference>
<proteinExistence type="predicted"/>
<keyword evidence="6" id="KW-1185">Reference proteome</keyword>
<dbReference type="STRING" id="69332.A0A388LMR3"/>
<dbReference type="GO" id="GO:0006891">
    <property type="term" value="P:intra-Golgi vesicle-mediated transport"/>
    <property type="evidence" value="ECO:0007669"/>
    <property type="project" value="TreeGrafter"/>
</dbReference>
<feature type="repeat" description="WD" evidence="3">
    <location>
        <begin position="250"/>
        <end position="281"/>
    </location>
</feature>
<dbReference type="GO" id="GO:0006888">
    <property type="term" value="P:endoplasmic reticulum to Golgi vesicle-mediated transport"/>
    <property type="evidence" value="ECO:0007669"/>
    <property type="project" value="TreeGrafter"/>
</dbReference>
<reference evidence="5 6" key="1">
    <citation type="journal article" date="2018" name="Cell">
        <title>The Chara Genome: Secondary Complexity and Implications for Plant Terrestrialization.</title>
        <authorList>
            <person name="Nishiyama T."/>
            <person name="Sakayama H."/>
            <person name="Vries J.D."/>
            <person name="Buschmann H."/>
            <person name="Saint-Marcoux D."/>
            <person name="Ullrich K.K."/>
            <person name="Haas F.B."/>
            <person name="Vanderstraeten L."/>
            <person name="Becker D."/>
            <person name="Lang D."/>
            <person name="Vosolsobe S."/>
            <person name="Rombauts S."/>
            <person name="Wilhelmsson P.K.I."/>
            <person name="Janitza P."/>
            <person name="Kern R."/>
            <person name="Heyl A."/>
            <person name="Rumpler F."/>
            <person name="Villalobos L.I.A.C."/>
            <person name="Clay J.M."/>
            <person name="Skokan R."/>
            <person name="Toyoda A."/>
            <person name="Suzuki Y."/>
            <person name="Kagoshima H."/>
            <person name="Schijlen E."/>
            <person name="Tajeshwar N."/>
            <person name="Catarino B."/>
            <person name="Hetherington A.J."/>
            <person name="Saltykova A."/>
            <person name="Bonnot C."/>
            <person name="Breuninger H."/>
            <person name="Symeonidi A."/>
            <person name="Radhakrishnan G.V."/>
            <person name="Van Nieuwerburgh F."/>
            <person name="Deforce D."/>
            <person name="Chang C."/>
            <person name="Karol K.G."/>
            <person name="Hedrich R."/>
            <person name="Ulvskov P."/>
            <person name="Glockner G."/>
            <person name="Delwiche C.F."/>
            <person name="Petrasek J."/>
            <person name="Van de Peer Y."/>
            <person name="Friml J."/>
            <person name="Beilby M."/>
            <person name="Dolan L."/>
            <person name="Kohara Y."/>
            <person name="Sugano S."/>
            <person name="Fujiyama A."/>
            <person name="Delaux P.-M."/>
            <person name="Quint M."/>
            <person name="TheiBen G."/>
            <person name="Hagemann M."/>
            <person name="Harholt J."/>
            <person name="Dunand C."/>
            <person name="Zachgo S."/>
            <person name="Langdale J."/>
            <person name="Maumus F."/>
            <person name="Straeten D.V.D."/>
            <person name="Gould S.B."/>
            <person name="Rensing S.A."/>
        </authorList>
    </citation>
    <scope>NUCLEOTIDE SEQUENCE [LARGE SCALE GENOMIC DNA]</scope>
    <source>
        <strain evidence="5 6">S276</strain>
    </source>
</reference>
<dbReference type="EMBL" id="BFEA01000445">
    <property type="protein sequence ID" value="GBG83608.1"/>
    <property type="molecule type" value="Genomic_DNA"/>
</dbReference>
<accession>A0A388LMR3</accession>
<keyword evidence="2" id="KW-0677">Repeat</keyword>
<dbReference type="PROSITE" id="PS50082">
    <property type="entry name" value="WD_REPEATS_2"/>
    <property type="match status" value="3"/>
</dbReference>
<evidence type="ECO:0000256" key="4">
    <source>
        <dbReference type="SAM" id="Coils"/>
    </source>
</evidence>
<dbReference type="PANTHER" id="PTHR19876">
    <property type="entry name" value="COATOMER"/>
    <property type="match status" value="1"/>
</dbReference>
<dbReference type="GO" id="GO:0006890">
    <property type="term" value="P:retrograde vesicle-mediated transport, Golgi to endoplasmic reticulum"/>
    <property type="evidence" value="ECO:0007669"/>
    <property type="project" value="TreeGrafter"/>
</dbReference>
<evidence type="ECO:0000313" key="6">
    <source>
        <dbReference type="Proteomes" id="UP000265515"/>
    </source>
</evidence>
<name>A0A388LMR3_CHABU</name>
<evidence type="ECO:0000256" key="3">
    <source>
        <dbReference type="PROSITE-ProRule" id="PRU00221"/>
    </source>
</evidence>
<feature type="coiled-coil region" evidence="4">
    <location>
        <begin position="385"/>
        <end position="426"/>
    </location>
</feature>
<comment type="caution">
    <text evidence="5">The sequence shown here is derived from an EMBL/GenBank/DDBJ whole genome shotgun (WGS) entry which is preliminary data.</text>
</comment>
<dbReference type="Gene3D" id="2.130.10.10">
    <property type="entry name" value="YVTN repeat-like/Quinoprotein amine dehydrogenase"/>
    <property type="match status" value="1"/>
</dbReference>
<dbReference type="AlphaFoldDB" id="A0A388LMR3"/>
<evidence type="ECO:0000256" key="1">
    <source>
        <dbReference type="ARBA" id="ARBA00022574"/>
    </source>
</evidence>
<dbReference type="Proteomes" id="UP000265515">
    <property type="component" value="Unassembled WGS sequence"/>
</dbReference>
<sequence>MEFHHGESEVLLETKFHRTDLLQKGCSSLLFVDLHPQKPWVLFAPVHSNSLQVWNYEDGTRVASWQIPARDYLLPQAAKFIAQKDWIIVRGTYDFKVYEFKPRRKLQDCHVEALRTPRKDSMSALAVHHSATYVLTAFYDGSIMLWDWSSERGDITTLKGHSKCVNCLAFHPTDLSVFAASEVSMIKVWDMETKSVSQTLGDDCKTDMTLSMTLSMEFHRGLEKSLLIMGHHDYEVRVWDYNSVVCVVQLGGHTGWAMSAFFHPNLPYIFSASIDGEITVWRESDYDLVAVNMPSGLVGKLWCMAPCGNSNKLILGGKGELKVLEVVVRVSETDDPTAVLRKKMEELETEAVRAFTKKTEQAVASVERKYRKKLEEMRAEHWKTERAQADRVKQLEEEIRNLKSESSSAAKRIQELESEVQNMIAERKAMAR</sequence>
<feature type="repeat" description="WD" evidence="3">
    <location>
        <begin position="115"/>
        <end position="147"/>
    </location>
</feature>
<dbReference type="InterPro" id="IPR036322">
    <property type="entry name" value="WD40_repeat_dom_sf"/>
</dbReference>
<dbReference type="SUPFAM" id="SSF50978">
    <property type="entry name" value="WD40 repeat-like"/>
    <property type="match status" value="1"/>
</dbReference>
<dbReference type="InterPro" id="IPR015943">
    <property type="entry name" value="WD40/YVTN_repeat-like_dom_sf"/>
</dbReference>
<dbReference type="OrthoDB" id="687049at2759"/>
<keyword evidence="4" id="KW-0175">Coiled coil</keyword>